<dbReference type="EC" id="2.7.7.62" evidence="9"/>
<feature type="active site" description="GMP-histidine intermediate" evidence="18">
    <location>
        <position position="53"/>
    </location>
</feature>
<keyword evidence="12 19" id="KW-0547">Nucleotide-binding</keyword>
<evidence type="ECO:0000313" key="20">
    <source>
        <dbReference type="EMBL" id="QOV18093.1"/>
    </source>
</evidence>
<keyword evidence="15 19" id="KW-0342">GTP-binding</keyword>
<name>A0A7M2RCP8_9FIRM</name>
<evidence type="ECO:0000256" key="17">
    <source>
        <dbReference type="ARBA" id="ARBA00030571"/>
    </source>
</evidence>
<evidence type="ECO:0000256" key="7">
    <source>
        <dbReference type="ARBA" id="ARBA00007490"/>
    </source>
</evidence>
<evidence type="ECO:0000256" key="10">
    <source>
        <dbReference type="ARBA" id="ARBA00022573"/>
    </source>
</evidence>
<evidence type="ECO:0000256" key="3">
    <source>
        <dbReference type="ARBA" id="ARBA00001522"/>
    </source>
</evidence>
<gene>
    <name evidence="20" type="ORF">INP51_08490</name>
</gene>
<dbReference type="GO" id="GO:0043752">
    <property type="term" value="F:adenosylcobinamide kinase activity"/>
    <property type="evidence" value="ECO:0007669"/>
    <property type="project" value="UniProtKB-EC"/>
</dbReference>
<evidence type="ECO:0000256" key="19">
    <source>
        <dbReference type="PIRSR" id="PIRSR006135-2"/>
    </source>
</evidence>
<keyword evidence="21" id="KW-1185">Reference proteome</keyword>
<feature type="binding site" evidence="19">
    <location>
        <begin position="54"/>
        <end position="57"/>
    </location>
    <ligand>
        <name>GTP</name>
        <dbReference type="ChEBI" id="CHEBI:37565"/>
    </ligand>
</feature>
<accession>A0A7M2RCP8</accession>
<protein>
    <recommendedName>
        <fullName evidence="16">Adenosylcobinamide kinase</fullName>
        <ecNumber evidence="8">2.7.1.156</ecNumber>
        <ecNumber evidence="9">2.7.7.62</ecNumber>
    </recommendedName>
    <alternativeName>
        <fullName evidence="17">Adenosylcobinamide-phosphate guanylyltransferase</fullName>
    </alternativeName>
</protein>
<proteinExistence type="inferred from homology"/>
<dbReference type="Proteomes" id="UP000593601">
    <property type="component" value="Chromosome"/>
</dbReference>
<dbReference type="UniPathway" id="UPA00148">
    <property type="reaction ID" value="UER00236"/>
</dbReference>
<dbReference type="EMBL" id="CP063304">
    <property type="protein sequence ID" value="QOV18093.1"/>
    <property type="molecule type" value="Genomic_DNA"/>
</dbReference>
<reference evidence="20 21" key="1">
    <citation type="submission" date="2020-10" db="EMBL/GenBank/DDBJ databases">
        <title>Blautia liquoris sp.nov., isolated from the mud in a fermentation cellar used for the production of Chinese strong-flavoured liquor.</title>
        <authorList>
            <person name="Lu L."/>
        </authorList>
    </citation>
    <scope>NUCLEOTIDE SEQUENCE [LARGE SCALE GENOMIC DNA]</scope>
    <source>
        <strain evidence="20 21">LZLJ-3</strain>
    </source>
</reference>
<evidence type="ECO:0000256" key="8">
    <source>
        <dbReference type="ARBA" id="ARBA00012016"/>
    </source>
</evidence>
<organism evidence="20 21">
    <name type="scientific">Blautia liquoris</name>
    <dbReference type="NCBI Taxonomy" id="2779518"/>
    <lineage>
        <taxon>Bacteria</taxon>
        <taxon>Bacillati</taxon>
        <taxon>Bacillota</taxon>
        <taxon>Clostridia</taxon>
        <taxon>Lachnospirales</taxon>
        <taxon>Lachnospiraceae</taxon>
        <taxon>Blautia</taxon>
    </lineage>
</organism>
<evidence type="ECO:0000256" key="18">
    <source>
        <dbReference type="PIRSR" id="PIRSR006135-1"/>
    </source>
</evidence>
<feature type="binding site" evidence="19">
    <location>
        <position position="66"/>
    </location>
    <ligand>
        <name>GTP</name>
        <dbReference type="ChEBI" id="CHEBI:37565"/>
    </ligand>
</feature>
<dbReference type="GO" id="GO:0005525">
    <property type="term" value="F:GTP binding"/>
    <property type="evidence" value="ECO:0007669"/>
    <property type="project" value="UniProtKB-KW"/>
</dbReference>
<sequence>MKIFISGGCKNGKSTYALKMASAMAGADQKRALYYVATMRAGDDEDLQRIRRHRHNRQGMGFVTVEQERDIIQILNSCDRSGTFLIDSTTALLANEMFSRDGGCREDAGEKVADELKILISDLENIVFVSDYIYADVAFCDETTREYCKSLGAIDRVCAKYCDIVIEAAYGKFCVHKGGENIGSDFWRSISGKV</sequence>
<evidence type="ECO:0000313" key="21">
    <source>
        <dbReference type="Proteomes" id="UP000593601"/>
    </source>
</evidence>
<dbReference type="GO" id="GO:0005524">
    <property type="term" value="F:ATP binding"/>
    <property type="evidence" value="ECO:0007669"/>
    <property type="project" value="UniProtKB-KW"/>
</dbReference>
<comment type="catalytic activity">
    <reaction evidence="3">
        <text>adenosylcob(III)inamide + GTP = adenosylcob(III)inamide phosphate + GDP + H(+)</text>
        <dbReference type="Rhea" id="RHEA:15765"/>
        <dbReference type="ChEBI" id="CHEBI:2480"/>
        <dbReference type="ChEBI" id="CHEBI:15378"/>
        <dbReference type="ChEBI" id="CHEBI:37565"/>
        <dbReference type="ChEBI" id="CHEBI:58189"/>
        <dbReference type="ChEBI" id="CHEBI:58502"/>
        <dbReference type="EC" id="2.7.1.156"/>
    </reaction>
</comment>
<dbReference type="EC" id="2.7.1.156" evidence="8"/>
<evidence type="ECO:0000256" key="14">
    <source>
        <dbReference type="ARBA" id="ARBA00022840"/>
    </source>
</evidence>
<evidence type="ECO:0000256" key="15">
    <source>
        <dbReference type="ARBA" id="ARBA00023134"/>
    </source>
</evidence>
<keyword evidence="13 20" id="KW-0418">Kinase</keyword>
<dbReference type="GO" id="GO:0008820">
    <property type="term" value="F:cobinamide phosphate guanylyltransferase activity"/>
    <property type="evidence" value="ECO:0007669"/>
    <property type="project" value="UniProtKB-EC"/>
</dbReference>
<dbReference type="SUPFAM" id="SSF52540">
    <property type="entry name" value="P-loop containing nucleoside triphosphate hydrolases"/>
    <property type="match status" value="1"/>
</dbReference>
<evidence type="ECO:0000256" key="1">
    <source>
        <dbReference type="ARBA" id="ARBA00000312"/>
    </source>
</evidence>
<evidence type="ECO:0000256" key="9">
    <source>
        <dbReference type="ARBA" id="ARBA00012523"/>
    </source>
</evidence>
<evidence type="ECO:0000256" key="2">
    <source>
        <dbReference type="ARBA" id="ARBA00000711"/>
    </source>
</evidence>
<keyword evidence="14" id="KW-0067">ATP-binding</keyword>
<dbReference type="Pfam" id="PF02283">
    <property type="entry name" value="CobU"/>
    <property type="match status" value="1"/>
</dbReference>
<dbReference type="PIRSF" id="PIRSF006135">
    <property type="entry name" value="CobU"/>
    <property type="match status" value="1"/>
</dbReference>
<keyword evidence="20" id="KW-0548">Nucleotidyltransferase</keyword>
<dbReference type="PANTHER" id="PTHR34848">
    <property type="match status" value="1"/>
</dbReference>
<evidence type="ECO:0000256" key="6">
    <source>
        <dbReference type="ARBA" id="ARBA00005159"/>
    </source>
</evidence>
<dbReference type="GO" id="GO:0009236">
    <property type="term" value="P:cobalamin biosynthetic process"/>
    <property type="evidence" value="ECO:0007669"/>
    <property type="project" value="UniProtKB-UniPathway"/>
</dbReference>
<dbReference type="InterPro" id="IPR003203">
    <property type="entry name" value="CobU/CobP"/>
</dbReference>
<dbReference type="Gene3D" id="3.40.50.300">
    <property type="entry name" value="P-loop containing nucleotide triphosphate hydrolases"/>
    <property type="match status" value="1"/>
</dbReference>
<dbReference type="InterPro" id="IPR027417">
    <property type="entry name" value="P-loop_NTPase"/>
</dbReference>
<comment type="similarity">
    <text evidence="7">Belongs to the CobU/CobP family.</text>
</comment>
<comment type="pathway">
    <text evidence="5">Cofactor biosynthesis; adenosylcobalamin biosynthesis; adenosylcobalamin from cob(II)yrinate a,c-diamide: step 6/7.</text>
</comment>
<comment type="function">
    <text evidence="4">Catalyzes ATP-dependent phosphorylation of adenosylcobinamide and addition of GMP to adenosylcobinamide phosphate.</text>
</comment>
<comment type="catalytic activity">
    <reaction evidence="1">
        <text>adenosylcob(III)inamide + ATP = adenosylcob(III)inamide phosphate + ADP + H(+)</text>
        <dbReference type="Rhea" id="RHEA:15769"/>
        <dbReference type="ChEBI" id="CHEBI:2480"/>
        <dbReference type="ChEBI" id="CHEBI:15378"/>
        <dbReference type="ChEBI" id="CHEBI:30616"/>
        <dbReference type="ChEBI" id="CHEBI:58502"/>
        <dbReference type="ChEBI" id="CHEBI:456216"/>
        <dbReference type="EC" id="2.7.1.156"/>
    </reaction>
</comment>
<evidence type="ECO:0000256" key="12">
    <source>
        <dbReference type="ARBA" id="ARBA00022741"/>
    </source>
</evidence>
<feature type="binding site" evidence="19">
    <location>
        <position position="87"/>
    </location>
    <ligand>
        <name>GTP</name>
        <dbReference type="ChEBI" id="CHEBI:37565"/>
    </ligand>
</feature>
<evidence type="ECO:0000256" key="16">
    <source>
        <dbReference type="ARBA" id="ARBA00029570"/>
    </source>
</evidence>
<evidence type="ECO:0000256" key="4">
    <source>
        <dbReference type="ARBA" id="ARBA00003889"/>
    </source>
</evidence>
<dbReference type="PANTHER" id="PTHR34848:SF1">
    <property type="entry name" value="BIFUNCTIONAL ADENOSYLCOBALAMIN BIOSYNTHESIS PROTEIN COBU"/>
    <property type="match status" value="1"/>
</dbReference>
<comment type="pathway">
    <text evidence="6">Cofactor biosynthesis; adenosylcobalamin biosynthesis; adenosylcobalamin from cob(II)yrinate a,c-diamide: step 5/7.</text>
</comment>
<keyword evidence="10" id="KW-0169">Cobalamin biosynthesis</keyword>
<evidence type="ECO:0000256" key="5">
    <source>
        <dbReference type="ARBA" id="ARBA00004692"/>
    </source>
</evidence>
<evidence type="ECO:0000256" key="13">
    <source>
        <dbReference type="ARBA" id="ARBA00022777"/>
    </source>
</evidence>
<feature type="binding site" evidence="19">
    <location>
        <begin position="7"/>
        <end position="14"/>
    </location>
    <ligand>
        <name>GTP</name>
        <dbReference type="ChEBI" id="CHEBI:37565"/>
    </ligand>
</feature>
<dbReference type="RefSeq" id="WP_193734455.1">
    <property type="nucleotide sequence ID" value="NZ_CP063304.1"/>
</dbReference>
<evidence type="ECO:0000256" key="11">
    <source>
        <dbReference type="ARBA" id="ARBA00022679"/>
    </source>
</evidence>
<dbReference type="KEGG" id="bliq:INP51_08490"/>
<keyword evidence="11 20" id="KW-0808">Transferase</keyword>
<dbReference type="AlphaFoldDB" id="A0A7M2RCP8"/>
<comment type="catalytic activity">
    <reaction evidence="2">
        <text>adenosylcob(III)inamide phosphate + GTP + H(+) = adenosylcob(III)inamide-GDP + diphosphate</text>
        <dbReference type="Rhea" id="RHEA:22712"/>
        <dbReference type="ChEBI" id="CHEBI:15378"/>
        <dbReference type="ChEBI" id="CHEBI:33019"/>
        <dbReference type="ChEBI" id="CHEBI:37565"/>
        <dbReference type="ChEBI" id="CHEBI:58502"/>
        <dbReference type="ChEBI" id="CHEBI:60487"/>
        <dbReference type="EC" id="2.7.7.62"/>
    </reaction>
</comment>